<dbReference type="AlphaFoldDB" id="X1KXP1"/>
<feature type="non-terminal residue" evidence="2">
    <location>
        <position position="1"/>
    </location>
</feature>
<proteinExistence type="predicted"/>
<feature type="transmembrane region" description="Helical" evidence="1">
    <location>
        <begin position="6"/>
        <end position="22"/>
    </location>
</feature>
<keyword evidence="1" id="KW-0472">Membrane</keyword>
<evidence type="ECO:0000256" key="1">
    <source>
        <dbReference type="SAM" id="Phobius"/>
    </source>
</evidence>
<protein>
    <submittedName>
        <fullName evidence="2">Uncharacterized protein</fullName>
    </submittedName>
</protein>
<reference evidence="2" key="1">
    <citation type="journal article" date="2014" name="Front. Microbiol.">
        <title>High frequency of phylogenetically diverse reductive dehalogenase-homologous genes in deep subseafloor sedimentary metagenomes.</title>
        <authorList>
            <person name="Kawai M."/>
            <person name="Futagami T."/>
            <person name="Toyoda A."/>
            <person name="Takaki Y."/>
            <person name="Nishi S."/>
            <person name="Hori S."/>
            <person name="Arai W."/>
            <person name="Tsubouchi T."/>
            <person name="Morono Y."/>
            <person name="Uchiyama I."/>
            <person name="Ito T."/>
            <person name="Fujiyama A."/>
            <person name="Inagaki F."/>
            <person name="Takami H."/>
        </authorList>
    </citation>
    <scope>NUCLEOTIDE SEQUENCE</scope>
    <source>
        <strain evidence="2">Expedition CK06-06</strain>
    </source>
</reference>
<feature type="transmembrane region" description="Helical" evidence="1">
    <location>
        <begin position="54"/>
        <end position="77"/>
    </location>
</feature>
<organism evidence="2">
    <name type="scientific">marine sediment metagenome</name>
    <dbReference type="NCBI Taxonomy" id="412755"/>
    <lineage>
        <taxon>unclassified sequences</taxon>
        <taxon>metagenomes</taxon>
        <taxon>ecological metagenomes</taxon>
    </lineage>
</organism>
<name>X1KXP1_9ZZZZ</name>
<accession>X1KXP1</accession>
<keyword evidence="1" id="KW-1133">Transmembrane helix</keyword>
<sequence length="83" mass="8958">RVLGIYIVLFSLGLVASQYVIAARMEKVYFASVIVGGVLSVLFCLFLIPKLGGMGAAISLLIAHGISMGLYWVAMILHVRNCE</sequence>
<dbReference type="EMBL" id="BARU01047330">
    <property type="protein sequence ID" value="GAH98405.1"/>
    <property type="molecule type" value="Genomic_DNA"/>
</dbReference>
<comment type="caution">
    <text evidence="2">The sequence shown here is derived from an EMBL/GenBank/DDBJ whole genome shotgun (WGS) entry which is preliminary data.</text>
</comment>
<feature type="transmembrane region" description="Helical" evidence="1">
    <location>
        <begin position="29"/>
        <end position="48"/>
    </location>
</feature>
<evidence type="ECO:0000313" key="2">
    <source>
        <dbReference type="EMBL" id="GAH98405.1"/>
    </source>
</evidence>
<gene>
    <name evidence="2" type="ORF">S03H2_70965</name>
</gene>
<keyword evidence="1" id="KW-0812">Transmembrane</keyword>